<keyword evidence="2" id="KW-0413">Isomerase</keyword>
<proteinExistence type="predicted"/>
<reference evidence="2 3" key="1">
    <citation type="submission" date="2019-03" db="EMBL/GenBank/DDBJ databases">
        <title>Genomic Encyclopedia of Type Strains, Phase IV (KMG-IV): sequencing the most valuable type-strain genomes for metagenomic binning, comparative biology and taxonomic classification.</title>
        <authorList>
            <person name="Goeker M."/>
        </authorList>
    </citation>
    <scope>NUCLEOTIDE SEQUENCE [LARGE SCALE GENOMIC DNA]</scope>
    <source>
        <strain evidence="2 3">DSM 101</strain>
    </source>
</reference>
<dbReference type="RefSeq" id="WP_245515938.1">
    <property type="nucleotide sequence ID" value="NZ_SMFY01000001.1"/>
</dbReference>
<dbReference type="GO" id="GO:0016853">
    <property type="term" value="F:isomerase activity"/>
    <property type="evidence" value="ECO:0007669"/>
    <property type="project" value="UniProtKB-KW"/>
</dbReference>
<feature type="domain" description="Amidohydrolase-related" evidence="1">
    <location>
        <begin position="15"/>
        <end position="279"/>
    </location>
</feature>
<dbReference type="Gene3D" id="3.20.20.140">
    <property type="entry name" value="Metal-dependent hydrolases"/>
    <property type="match status" value="1"/>
</dbReference>
<comment type="caution">
    <text evidence="2">The sequence shown here is derived from an EMBL/GenBank/DDBJ whole genome shotgun (WGS) entry which is preliminary data.</text>
</comment>
<dbReference type="GO" id="GO:0016787">
    <property type="term" value="F:hydrolase activity"/>
    <property type="evidence" value="ECO:0007669"/>
    <property type="project" value="InterPro"/>
</dbReference>
<evidence type="ECO:0000313" key="3">
    <source>
        <dbReference type="Proteomes" id="UP000295030"/>
    </source>
</evidence>
<gene>
    <name evidence="2" type="ORF">EV667_0414</name>
</gene>
<evidence type="ECO:0000259" key="1">
    <source>
        <dbReference type="Pfam" id="PF04909"/>
    </source>
</evidence>
<accession>A0A4V2PJY7</accession>
<evidence type="ECO:0000313" key="2">
    <source>
        <dbReference type="EMBL" id="TCK30326.1"/>
    </source>
</evidence>
<dbReference type="InterPro" id="IPR006680">
    <property type="entry name" value="Amidohydro-rel"/>
</dbReference>
<dbReference type="PANTHER" id="PTHR35563:SF2">
    <property type="entry name" value="BARREL METAL-DEPENDENT HYDROLASE, PUTATIVE (AFU_ORTHOLOGUE AFUA_1G16240)-RELATED"/>
    <property type="match status" value="1"/>
</dbReference>
<name>A0A4V2PJY7_ANCAQ</name>
<dbReference type="SUPFAM" id="SSF51556">
    <property type="entry name" value="Metallo-dependent hydrolases"/>
    <property type="match status" value="1"/>
</dbReference>
<dbReference type="EMBL" id="SMFY01000001">
    <property type="protein sequence ID" value="TCK30326.1"/>
    <property type="molecule type" value="Genomic_DNA"/>
</dbReference>
<dbReference type="InterPro" id="IPR032466">
    <property type="entry name" value="Metal_Hydrolase"/>
</dbReference>
<organism evidence="2 3">
    <name type="scientific">Ancylobacter aquaticus</name>
    <dbReference type="NCBI Taxonomy" id="100"/>
    <lineage>
        <taxon>Bacteria</taxon>
        <taxon>Pseudomonadati</taxon>
        <taxon>Pseudomonadota</taxon>
        <taxon>Alphaproteobacteria</taxon>
        <taxon>Hyphomicrobiales</taxon>
        <taxon>Xanthobacteraceae</taxon>
        <taxon>Ancylobacter</taxon>
    </lineage>
</organism>
<keyword evidence="3" id="KW-1185">Reference proteome</keyword>
<protein>
    <submittedName>
        <fullName evidence="2">D-galactarolactone isomerase</fullName>
    </submittedName>
</protein>
<dbReference type="AlphaFoldDB" id="A0A4V2PJY7"/>
<dbReference type="InterPro" id="IPR052358">
    <property type="entry name" value="Aro_Compnd_Degr_Hydrolases"/>
</dbReference>
<dbReference type="PANTHER" id="PTHR35563">
    <property type="entry name" value="BARREL METAL-DEPENDENT HYDROLASE, PUTATIVE (AFU_ORTHOLOGUE AFUA_1G16240)-RELATED"/>
    <property type="match status" value="1"/>
</dbReference>
<dbReference type="Proteomes" id="UP000295030">
    <property type="component" value="Unassembled WGS sequence"/>
</dbReference>
<sequence length="290" mass="31371">MPARAPVFTPPPGACDCHMHIYGPAQVYPPAPSSPFPPVAGGDIAAYLKVREVLGLTRAVVVQPSVYGFDNRATLDAMAILGDEARGVAVVPPDVSEEELERLTRLGIRGIRFFMIGGGALGWEDLETLAAKTAAFGWHVQMQMDGRLLHEQADRLARLPGRLVIDHNGKFLEPVGLDHPGFTALQRLLDGGRTYVKTSAVYETSRHGAPDYSDVAALARALIAFAPERCLFATNWPHPSKPGNPPDDTALVDLFRDWCGSDALAAKIMTDNAAELYGFAPPQPEQERLP</sequence>
<dbReference type="Pfam" id="PF04909">
    <property type="entry name" value="Amidohydro_2"/>
    <property type="match status" value="1"/>
</dbReference>